<feature type="domain" description="BTB" evidence="2">
    <location>
        <begin position="50"/>
        <end position="125"/>
    </location>
</feature>
<dbReference type="PROSITE" id="PS50097">
    <property type="entry name" value="BTB"/>
    <property type="match status" value="1"/>
</dbReference>
<dbReference type="AlphaFoldDB" id="A0AAD7TNI7"/>
<keyword evidence="4" id="KW-1185">Reference proteome</keyword>
<accession>A0AAD7TNI7</accession>
<name>A0AAD7TNI7_9APHY</name>
<feature type="compositionally biased region" description="Basic and acidic residues" evidence="1">
    <location>
        <begin position="1"/>
        <end position="16"/>
    </location>
</feature>
<proteinExistence type="predicted"/>
<dbReference type="EMBL" id="JAPEVG010000309">
    <property type="protein sequence ID" value="KAJ8469015.1"/>
    <property type="molecule type" value="Genomic_DNA"/>
</dbReference>
<dbReference type="Proteomes" id="UP001215151">
    <property type="component" value="Unassembled WGS sequence"/>
</dbReference>
<organism evidence="3 4">
    <name type="scientific">Trametes cubensis</name>
    <dbReference type="NCBI Taxonomy" id="1111947"/>
    <lineage>
        <taxon>Eukaryota</taxon>
        <taxon>Fungi</taxon>
        <taxon>Dikarya</taxon>
        <taxon>Basidiomycota</taxon>
        <taxon>Agaricomycotina</taxon>
        <taxon>Agaricomycetes</taxon>
        <taxon>Polyporales</taxon>
        <taxon>Polyporaceae</taxon>
        <taxon>Trametes</taxon>
    </lineage>
</organism>
<dbReference type="InterPro" id="IPR011333">
    <property type="entry name" value="SKP1/BTB/POZ_sf"/>
</dbReference>
<sequence length="268" mass="29943">MTLEHRAMIQSDRDSVESPLTSPGSMESLTNALPTLERFRAIRDPEFYCRDIIFQVEGVLFKVSRRPFEEDSEAFKSAFALPPLDSPEGIEGSCDTNPIELGGVVADEFRSLLRVLFPGAHDISRSMSKDQWISALKLATMWDFENVRLKAIAELSKLVPQHGERVRLARVYDIPGWIEPALKELVQQDTLTASDLEALGWATVAKLIQIRESVSFKDCCACPCNYCTIAHVQSRPPGTRPPPVSVAQVRRATDLSSHIREAFGPELF</sequence>
<evidence type="ECO:0000313" key="4">
    <source>
        <dbReference type="Proteomes" id="UP001215151"/>
    </source>
</evidence>
<protein>
    <recommendedName>
        <fullName evidence="2">BTB domain-containing protein</fullName>
    </recommendedName>
</protein>
<evidence type="ECO:0000313" key="3">
    <source>
        <dbReference type="EMBL" id="KAJ8469015.1"/>
    </source>
</evidence>
<dbReference type="Pfam" id="PF00651">
    <property type="entry name" value="BTB"/>
    <property type="match status" value="1"/>
</dbReference>
<dbReference type="Gene3D" id="3.30.710.10">
    <property type="entry name" value="Potassium Channel Kv1.1, Chain A"/>
    <property type="match status" value="1"/>
</dbReference>
<evidence type="ECO:0000256" key="1">
    <source>
        <dbReference type="SAM" id="MobiDB-lite"/>
    </source>
</evidence>
<feature type="compositionally biased region" description="Polar residues" evidence="1">
    <location>
        <begin position="18"/>
        <end position="28"/>
    </location>
</feature>
<gene>
    <name evidence="3" type="ORF">ONZ51_g9268</name>
</gene>
<feature type="region of interest" description="Disordered" evidence="1">
    <location>
        <begin position="1"/>
        <end position="28"/>
    </location>
</feature>
<evidence type="ECO:0000259" key="2">
    <source>
        <dbReference type="PROSITE" id="PS50097"/>
    </source>
</evidence>
<reference evidence="3" key="1">
    <citation type="submission" date="2022-11" db="EMBL/GenBank/DDBJ databases">
        <title>Genome Sequence of Cubamyces cubensis.</title>
        <authorList>
            <person name="Buettner E."/>
        </authorList>
    </citation>
    <scope>NUCLEOTIDE SEQUENCE</scope>
    <source>
        <strain evidence="3">MPL-01</strain>
    </source>
</reference>
<dbReference type="SUPFAM" id="SSF54695">
    <property type="entry name" value="POZ domain"/>
    <property type="match status" value="1"/>
</dbReference>
<comment type="caution">
    <text evidence="3">The sequence shown here is derived from an EMBL/GenBank/DDBJ whole genome shotgun (WGS) entry which is preliminary data.</text>
</comment>
<dbReference type="InterPro" id="IPR000210">
    <property type="entry name" value="BTB/POZ_dom"/>
</dbReference>